<evidence type="ECO:0000256" key="1">
    <source>
        <dbReference type="SAM" id="SignalP"/>
    </source>
</evidence>
<proteinExistence type="predicted"/>
<protein>
    <submittedName>
        <fullName evidence="2">Uncharacterized protein</fullName>
    </submittedName>
</protein>
<reference evidence="2 3" key="2">
    <citation type="journal article" date="2010" name="Nucleic Acids Res.">
        <title>BeetleBase in 2010: revisions to provide comprehensive genomic information for Tribolium castaneum.</title>
        <authorList>
            <person name="Kim H.S."/>
            <person name="Murphy T."/>
            <person name="Xia J."/>
            <person name="Caragea D."/>
            <person name="Park Y."/>
            <person name="Beeman R.W."/>
            <person name="Lorenzen M.D."/>
            <person name="Butcher S."/>
            <person name="Manak J.R."/>
            <person name="Brown S.J."/>
        </authorList>
    </citation>
    <scope>GENOME REANNOTATION</scope>
    <source>
        <strain evidence="2 3">Georgia GA2</strain>
    </source>
</reference>
<dbReference type="EMBL" id="KQ971319">
    <property type="protein sequence ID" value="EFA00223.1"/>
    <property type="molecule type" value="Genomic_DNA"/>
</dbReference>
<sequence>MFKAIVFAAFLALAVAAPAPQPAVVGAYTAGVVAAPAVAYSVPAVSTYAAAPVVSSYGVHPVGYSAYGYGHGVPVAYY</sequence>
<dbReference type="Proteomes" id="UP000007266">
    <property type="component" value="Linkage group 3"/>
</dbReference>
<name>D6WG23_TRICA</name>
<evidence type="ECO:0000313" key="3">
    <source>
        <dbReference type="Proteomes" id="UP000007266"/>
    </source>
</evidence>
<gene>
    <name evidence="2" type="primary">AUGUSTUS-3.0.2_03048</name>
    <name evidence="2" type="ORF">TcasGA2_TC003048</name>
</gene>
<accession>D6WG23</accession>
<dbReference type="KEGG" id="tca:658489"/>
<feature type="chain" id="PRO_5003089664" evidence="1">
    <location>
        <begin position="17"/>
        <end position="78"/>
    </location>
</feature>
<reference evidence="2 3" key="1">
    <citation type="journal article" date="2008" name="Nature">
        <title>The genome of the model beetle and pest Tribolium castaneum.</title>
        <authorList>
            <consortium name="Tribolium Genome Sequencing Consortium"/>
            <person name="Richards S."/>
            <person name="Gibbs R.A."/>
            <person name="Weinstock G.M."/>
            <person name="Brown S.J."/>
            <person name="Denell R."/>
            <person name="Beeman R.W."/>
            <person name="Gibbs R."/>
            <person name="Beeman R.W."/>
            <person name="Brown S.J."/>
            <person name="Bucher G."/>
            <person name="Friedrich M."/>
            <person name="Grimmelikhuijzen C.J."/>
            <person name="Klingler M."/>
            <person name="Lorenzen M."/>
            <person name="Richards S."/>
            <person name="Roth S."/>
            <person name="Schroder R."/>
            <person name="Tautz D."/>
            <person name="Zdobnov E.M."/>
            <person name="Muzny D."/>
            <person name="Gibbs R.A."/>
            <person name="Weinstock G.M."/>
            <person name="Attaway T."/>
            <person name="Bell S."/>
            <person name="Buhay C.J."/>
            <person name="Chandrabose M.N."/>
            <person name="Chavez D."/>
            <person name="Clerk-Blankenburg K.P."/>
            <person name="Cree A."/>
            <person name="Dao M."/>
            <person name="Davis C."/>
            <person name="Chacko J."/>
            <person name="Dinh H."/>
            <person name="Dugan-Rocha S."/>
            <person name="Fowler G."/>
            <person name="Garner T.T."/>
            <person name="Garnes J."/>
            <person name="Gnirke A."/>
            <person name="Hawes A."/>
            <person name="Hernandez J."/>
            <person name="Hines S."/>
            <person name="Holder M."/>
            <person name="Hume J."/>
            <person name="Jhangiani S.N."/>
            <person name="Joshi V."/>
            <person name="Khan Z.M."/>
            <person name="Jackson L."/>
            <person name="Kovar C."/>
            <person name="Kowis A."/>
            <person name="Lee S."/>
            <person name="Lewis L.R."/>
            <person name="Margolis J."/>
            <person name="Morgan M."/>
            <person name="Nazareth L.V."/>
            <person name="Nguyen N."/>
            <person name="Okwuonu G."/>
            <person name="Parker D."/>
            <person name="Richards S."/>
            <person name="Ruiz S.J."/>
            <person name="Santibanez J."/>
            <person name="Savard J."/>
            <person name="Scherer S.E."/>
            <person name="Schneider B."/>
            <person name="Sodergren E."/>
            <person name="Tautz D."/>
            <person name="Vattahil S."/>
            <person name="Villasana D."/>
            <person name="White C.S."/>
            <person name="Wright R."/>
            <person name="Park Y."/>
            <person name="Beeman R.W."/>
            <person name="Lord J."/>
            <person name="Oppert B."/>
            <person name="Lorenzen M."/>
            <person name="Brown S."/>
            <person name="Wang L."/>
            <person name="Savard J."/>
            <person name="Tautz D."/>
            <person name="Richards S."/>
            <person name="Weinstock G."/>
            <person name="Gibbs R.A."/>
            <person name="Liu Y."/>
            <person name="Worley K."/>
            <person name="Weinstock G."/>
            <person name="Elsik C.G."/>
            <person name="Reese J.T."/>
            <person name="Elhaik E."/>
            <person name="Landan G."/>
            <person name="Graur D."/>
            <person name="Arensburger P."/>
            <person name="Atkinson P."/>
            <person name="Beeman R.W."/>
            <person name="Beidler J."/>
            <person name="Brown S.J."/>
            <person name="Demuth J.P."/>
            <person name="Drury D.W."/>
            <person name="Du Y.Z."/>
            <person name="Fujiwara H."/>
            <person name="Lorenzen M."/>
            <person name="Maselli V."/>
            <person name="Osanai M."/>
            <person name="Park Y."/>
            <person name="Robertson H.M."/>
            <person name="Tu Z."/>
            <person name="Wang J.J."/>
            <person name="Wang S."/>
            <person name="Richards S."/>
            <person name="Song H."/>
            <person name="Zhang L."/>
            <person name="Sodergren E."/>
            <person name="Werner D."/>
            <person name="Stanke M."/>
            <person name="Morgenstern B."/>
            <person name="Solovyev V."/>
            <person name="Kosarev P."/>
            <person name="Brown G."/>
            <person name="Chen H.C."/>
            <person name="Ermolaeva O."/>
            <person name="Hlavina W."/>
            <person name="Kapustin Y."/>
            <person name="Kiryutin B."/>
            <person name="Kitts P."/>
            <person name="Maglott D."/>
            <person name="Pruitt K."/>
            <person name="Sapojnikov V."/>
            <person name="Souvorov A."/>
            <person name="Mackey A.J."/>
            <person name="Waterhouse R.M."/>
            <person name="Wyder S."/>
            <person name="Zdobnov E.M."/>
            <person name="Zdobnov E.M."/>
            <person name="Wyder S."/>
            <person name="Kriventseva E.V."/>
            <person name="Kadowaki T."/>
            <person name="Bork P."/>
            <person name="Aranda M."/>
            <person name="Bao R."/>
            <person name="Beermann A."/>
            <person name="Berns N."/>
            <person name="Bolognesi R."/>
            <person name="Bonneton F."/>
            <person name="Bopp D."/>
            <person name="Brown S.J."/>
            <person name="Bucher G."/>
            <person name="Butts T."/>
            <person name="Chaumot A."/>
            <person name="Denell R.E."/>
            <person name="Ferrier D.E."/>
            <person name="Friedrich M."/>
            <person name="Gordon C.M."/>
            <person name="Jindra M."/>
            <person name="Klingler M."/>
            <person name="Lan Q."/>
            <person name="Lattorff H.M."/>
            <person name="Laudet V."/>
            <person name="von Levetsow C."/>
            <person name="Liu Z."/>
            <person name="Lutz R."/>
            <person name="Lynch J.A."/>
            <person name="da Fonseca R.N."/>
            <person name="Posnien N."/>
            <person name="Reuter R."/>
            <person name="Roth S."/>
            <person name="Savard J."/>
            <person name="Schinko J.B."/>
            <person name="Schmitt C."/>
            <person name="Schoppmeier M."/>
            <person name="Schroder R."/>
            <person name="Shippy T.D."/>
            <person name="Simonnet F."/>
            <person name="Marques-Souza H."/>
            <person name="Tautz D."/>
            <person name="Tomoyasu Y."/>
            <person name="Trauner J."/>
            <person name="Van der Zee M."/>
            <person name="Vervoort M."/>
            <person name="Wittkopp N."/>
            <person name="Wimmer E.A."/>
            <person name="Yang X."/>
            <person name="Jones A.K."/>
            <person name="Sattelle D.B."/>
            <person name="Ebert P.R."/>
            <person name="Nelson D."/>
            <person name="Scott J.G."/>
            <person name="Beeman R.W."/>
            <person name="Muthukrishnan S."/>
            <person name="Kramer K.J."/>
            <person name="Arakane Y."/>
            <person name="Beeman R.W."/>
            <person name="Zhu Q."/>
            <person name="Hogenkamp D."/>
            <person name="Dixit R."/>
            <person name="Oppert B."/>
            <person name="Jiang H."/>
            <person name="Zou Z."/>
            <person name="Marshall J."/>
            <person name="Elpidina E."/>
            <person name="Vinokurov K."/>
            <person name="Oppert C."/>
            <person name="Zou Z."/>
            <person name="Evans J."/>
            <person name="Lu Z."/>
            <person name="Zhao P."/>
            <person name="Sumathipala N."/>
            <person name="Altincicek B."/>
            <person name="Vilcinskas A."/>
            <person name="Williams M."/>
            <person name="Hultmark D."/>
            <person name="Hetru C."/>
            <person name="Jiang H."/>
            <person name="Grimmelikhuijzen C.J."/>
            <person name="Hauser F."/>
            <person name="Cazzamali G."/>
            <person name="Williamson M."/>
            <person name="Park Y."/>
            <person name="Li B."/>
            <person name="Tanaka Y."/>
            <person name="Predel R."/>
            <person name="Neupert S."/>
            <person name="Schachtner J."/>
            <person name="Verleyen P."/>
            <person name="Raible F."/>
            <person name="Bork P."/>
            <person name="Friedrich M."/>
            <person name="Walden K.K."/>
            <person name="Robertson H.M."/>
            <person name="Angeli S."/>
            <person name="Foret S."/>
            <person name="Bucher G."/>
            <person name="Schuetz S."/>
            <person name="Maleszka R."/>
            <person name="Wimmer E.A."/>
            <person name="Beeman R.W."/>
            <person name="Lorenzen M."/>
            <person name="Tomoyasu Y."/>
            <person name="Miller S.C."/>
            <person name="Grossmann D."/>
            <person name="Bucher G."/>
        </authorList>
    </citation>
    <scope>NUCLEOTIDE SEQUENCE [LARGE SCALE GENOMIC DNA]</scope>
    <source>
        <strain evidence="2 3">Georgia GA2</strain>
    </source>
</reference>
<evidence type="ECO:0000313" key="2">
    <source>
        <dbReference type="EMBL" id="EFA00223.1"/>
    </source>
</evidence>
<dbReference type="InParanoid" id="D6WG23"/>
<keyword evidence="1" id="KW-0732">Signal</keyword>
<keyword evidence="3" id="KW-1185">Reference proteome</keyword>
<dbReference type="HOGENOM" id="CLU_2625181_0_0_1"/>
<feature type="signal peptide" evidence="1">
    <location>
        <begin position="1"/>
        <end position="16"/>
    </location>
</feature>
<organism evidence="2 3">
    <name type="scientific">Tribolium castaneum</name>
    <name type="common">Red flour beetle</name>
    <dbReference type="NCBI Taxonomy" id="7070"/>
    <lineage>
        <taxon>Eukaryota</taxon>
        <taxon>Metazoa</taxon>
        <taxon>Ecdysozoa</taxon>
        <taxon>Arthropoda</taxon>
        <taxon>Hexapoda</taxon>
        <taxon>Insecta</taxon>
        <taxon>Pterygota</taxon>
        <taxon>Neoptera</taxon>
        <taxon>Endopterygota</taxon>
        <taxon>Coleoptera</taxon>
        <taxon>Polyphaga</taxon>
        <taxon>Cucujiformia</taxon>
        <taxon>Tenebrionidae</taxon>
        <taxon>Tenebrionidae incertae sedis</taxon>
        <taxon>Tribolium</taxon>
    </lineage>
</organism>
<dbReference type="AlphaFoldDB" id="D6WG23"/>